<feature type="compositionally biased region" description="Basic and acidic residues" evidence="1">
    <location>
        <begin position="1"/>
        <end position="13"/>
    </location>
</feature>
<evidence type="ECO:0000313" key="3">
    <source>
        <dbReference type="Proteomes" id="UP000756346"/>
    </source>
</evidence>
<feature type="compositionally biased region" description="Basic residues" evidence="1">
    <location>
        <begin position="15"/>
        <end position="25"/>
    </location>
</feature>
<evidence type="ECO:0000256" key="1">
    <source>
        <dbReference type="SAM" id="MobiDB-lite"/>
    </source>
</evidence>
<feature type="region of interest" description="Disordered" evidence="1">
    <location>
        <begin position="1"/>
        <end position="51"/>
    </location>
</feature>
<feature type="compositionally biased region" description="Basic and acidic residues" evidence="1">
    <location>
        <begin position="26"/>
        <end position="51"/>
    </location>
</feature>
<accession>A0A9P9BTC1</accession>
<keyword evidence="3" id="KW-1185">Reference proteome</keyword>
<dbReference type="RefSeq" id="XP_046011984.1">
    <property type="nucleotide sequence ID" value="XM_046154312.1"/>
</dbReference>
<dbReference type="AlphaFoldDB" id="A0A9P9BTC1"/>
<dbReference type="GeneID" id="70183858"/>
<gene>
    <name evidence="2" type="ORF">B0I36DRAFT_326237</name>
</gene>
<reference evidence="2" key="1">
    <citation type="journal article" date="2021" name="Nat. Commun.">
        <title>Genetic determinants of endophytism in the Arabidopsis root mycobiome.</title>
        <authorList>
            <person name="Mesny F."/>
            <person name="Miyauchi S."/>
            <person name="Thiergart T."/>
            <person name="Pickel B."/>
            <person name="Atanasova L."/>
            <person name="Karlsson M."/>
            <person name="Huettel B."/>
            <person name="Barry K.W."/>
            <person name="Haridas S."/>
            <person name="Chen C."/>
            <person name="Bauer D."/>
            <person name="Andreopoulos W."/>
            <person name="Pangilinan J."/>
            <person name="LaButti K."/>
            <person name="Riley R."/>
            <person name="Lipzen A."/>
            <person name="Clum A."/>
            <person name="Drula E."/>
            <person name="Henrissat B."/>
            <person name="Kohler A."/>
            <person name="Grigoriev I.V."/>
            <person name="Martin F.M."/>
            <person name="Hacquard S."/>
        </authorList>
    </citation>
    <scope>NUCLEOTIDE SEQUENCE</scope>
    <source>
        <strain evidence="2">MPI-CAGE-CH-0230</strain>
    </source>
</reference>
<dbReference type="EMBL" id="JAGTJQ010000006">
    <property type="protein sequence ID" value="KAH7029696.1"/>
    <property type="molecule type" value="Genomic_DNA"/>
</dbReference>
<organism evidence="2 3">
    <name type="scientific">Microdochium trichocladiopsis</name>
    <dbReference type="NCBI Taxonomy" id="1682393"/>
    <lineage>
        <taxon>Eukaryota</taxon>
        <taxon>Fungi</taxon>
        <taxon>Dikarya</taxon>
        <taxon>Ascomycota</taxon>
        <taxon>Pezizomycotina</taxon>
        <taxon>Sordariomycetes</taxon>
        <taxon>Xylariomycetidae</taxon>
        <taxon>Xylariales</taxon>
        <taxon>Microdochiaceae</taxon>
        <taxon>Microdochium</taxon>
    </lineage>
</organism>
<proteinExistence type="predicted"/>
<sequence>MFDRRPLHGEYPCRRGTKAQRRQYRRDHLLDGRRPLDGHRWRETESRRHSL</sequence>
<name>A0A9P9BTC1_9PEZI</name>
<comment type="caution">
    <text evidence="2">The sequence shown here is derived from an EMBL/GenBank/DDBJ whole genome shotgun (WGS) entry which is preliminary data.</text>
</comment>
<evidence type="ECO:0000313" key="2">
    <source>
        <dbReference type="EMBL" id="KAH7029696.1"/>
    </source>
</evidence>
<protein>
    <submittedName>
        <fullName evidence="2">Uncharacterized protein</fullName>
    </submittedName>
</protein>
<dbReference type="Proteomes" id="UP000756346">
    <property type="component" value="Unassembled WGS sequence"/>
</dbReference>